<dbReference type="InterPro" id="IPR009061">
    <property type="entry name" value="DNA-bd_dom_put_sf"/>
</dbReference>
<dbReference type="InterPro" id="IPR047057">
    <property type="entry name" value="MerR_fam"/>
</dbReference>
<proteinExistence type="predicted"/>
<keyword evidence="1" id="KW-0678">Repressor</keyword>
<evidence type="ECO:0000256" key="4">
    <source>
        <dbReference type="ARBA" id="ARBA00023163"/>
    </source>
</evidence>
<sequence>MIIGELSARSGVSPRSLRYYEQQGLLTSTRAANGYRHYDEDAVEVATQIRTMYEIGFATDVVRQVLPCATGRHDLVDPAVVRASVEGMRDSIAARVEELARTRDTLTEFLEGPGLATGR</sequence>
<dbReference type="GO" id="GO:0003700">
    <property type="term" value="F:DNA-binding transcription factor activity"/>
    <property type="evidence" value="ECO:0007669"/>
    <property type="project" value="InterPro"/>
</dbReference>
<dbReference type="Pfam" id="PF13411">
    <property type="entry name" value="MerR_1"/>
    <property type="match status" value="1"/>
</dbReference>
<dbReference type="Proteomes" id="UP000634579">
    <property type="component" value="Unassembled WGS sequence"/>
</dbReference>
<comment type="caution">
    <text evidence="6">The sequence shown here is derived from an EMBL/GenBank/DDBJ whole genome shotgun (WGS) entry which is preliminary data.</text>
</comment>
<dbReference type="SMART" id="SM00422">
    <property type="entry name" value="HTH_MERR"/>
    <property type="match status" value="1"/>
</dbReference>
<dbReference type="AlphaFoldDB" id="A0A8I0VBH2"/>
<evidence type="ECO:0000259" key="5">
    <source>
        <dbReference type="PROSITE" id="PS50937"/>
    </source>
</evidence>
<evidence type="ECO:0000313" key="7">
    <source>
        <dbReference type="Proteomes" id="UP000634579"/>
    </source>
</evidence>
<keyword evidence="2" id="KW-0805">Transcription regulation</keyword>
<evidence type="ECO:0000256" key="1">
    <source>
        <dbReference type="ARBA" id="ARBA00022491"/>
    </source>
</evidence>
<keyword evidence="7" id="KW-1185">Reference proteome</keyword>
<dbReference type="Gene3D" id="1.10.1660.10">
    <property type="match status" value="1"/>
</dbReference>
<reference evidence="6 7" key="1">
    <citation type="submission" date="2020-10" db="EMBL/GenBank/DDBJ databases">
        <title>Draft genome sequences of plant-associated actinobacteria.</title>
        <authorList>
            <person name="Tarlachkov S.V."/>
            <person name="Starodumova I.P."/>
            <person name="Dorofeeva L.V."/>
            <person name="Prisyazhnaya N.V."/>
            <person name="Roubtsova T.V."/>
            <person name="Chizhov V.N."/>
            <person name="Nadler S.A."/>
            <person name="Subbotin S.A."/>
            <person name="Evtushenko L.I."/>
        </authorList>
    </citation>
    <scope>NUCLEOTIDE SEQUENCE [LARGE SCALE GENOMIC DNA]</scope>
    <source>
        <strain evidence="6 7">VKM Ac-2886</strain>
    </source>
</reference>
<evidence type="ECO:0000256" key="2">
    <source>
        <dbReference type="ARBA" id="ARBA00023015"/>
    </source>
</evidence>
<dbReference type="PROSITE" id="PS00552">
    <property type="entry name" value="HTH_MERR_1"/>
    <property type="match status" value="1"/>
</dbReference>
<dbReference type="InterPro" id="IPR000551">
    <property type="entry name" value="MerR-type_HTH_dom"/>
</dbReference>
<keyword evidence="3" id="KW-0238">DNA-binding</keyword>
<evidence type="ECO:0000313" key="6">
    <source>
        <dbReference type="EMBL" id="MBF4631426.1"/>
    </source>
</evidence>
<name>A0A8I0VBH2_9MICO</name>
<gene>
    <name evidence="6" type="ORF">ITJ42_09385</name>
</gene>
<dbReference type="CDD" id="cd01282">
    <property type="entry name" value="HTH_MerR-like_sg3"/>
    <property type="match status" value="1"/>
</dbReference>
<dbReference type="RefSeq" id="WP_194675210.1">
    <property type="nucleotide sequence ID" value="NZ_JADKRP010000001.1"/>
</dbReference>
<dbReference type="PRINTS" id="PR00040">
    <property type="entry name" value="HTHMERR"/>
</dbReference>
<accession>A0A8I0VBH2</accession>
<evidence type="ECO:0000256" key="3">
    <source>
        <dbReference type="ARBA" id="ARBA00023125"/>
    </source>
</evidence>
<dbReference type="SUPFAM" id="SSF46955">
    <property type="entry name" value="Putative DNA-binding domain"/>
    <property type="match status" value="1"/>
</dbReference>
<dbReference type="PANTHER" id="PTHR30204:SF69">
    <property type="entry name" value="MERR-FAMILY TRANSCRIPTIONAL REGULATOR"/>
    <property type="match status" value="1"/>
</dbReference>
<feature type="domain" description="HTH merR-type" evidence="5">
    <location>
        <begin position="1"/>
        <end position="68"/>
    </location>
</feature>
<dbReference type="PROSITE" id="PS50937">
    <property type="entry name" value="HTH_MERR_2"/>
    <property type="match status" value="1"/>
</dbReference>
<dbReference type="GO" id="GO:0003677">
    <property type="term" value="F:DNA binding"/>
    <property type="evidence" value="ECO:0007669"/>
    <property type="project" value="UniProtKB-KW"/>
</dbReference>
<organism evidence="6 7">
    <name type="scientific">Clavibacter phaseoli</name>
    <dbReference type="NCBI Taxonomy" id="1734031"/>
    <lineage>
        <taxon>Bacteria</taxon>
        <taxon>Bacillati</taxon>
        <taxon>Actinomycetota</taxon>
        <taxon>Actinomycetes</taxon>
        <taxon>Micrococcales</taxon>
        <taxon>Microbacteriaceae</taxon>
        <taxon>Clavibacter</taxon>
    </lineage>
</organism>
<keyword evidence="4" id="KW-0804">Transcription</keyword>
<dbReference type="PANTHER" id="PTHR30204">
    <property type="entry name" value="REDOX-CYCLING DRUG-SENSING TRANSCRIPTIONAL ACTIVATOR SOXR"/>
    <property type="match status" value="1"/>
</dbReference>
<dbReference type="EMBL" id="JADKRP010000001">
    <property type="protein sequence ID" value="MBF4631426.1"/>
    <property type="molecule type" value="Genomic_DNA"/>
</dbReference>
<protein>
    <submittedName>
        <fullName evidence="6">MerR family transcriptional regulator</fullName>
    </submittedName>
</protein>